<dbReference type="SUPFAM" id="SSF81324">
    <property type="entry name" value="Voltage-gated potassium channels"/>
    <property type="match status" value="1"/>
</dbReference>
<organism evidence="14 17">
    <name type="scientific">Rotaria sordida</name>
    <dbReference type="NCBI Taxonomy" id="392033"/>
    <lineage>
        <taxon>Eukaryota</taxon>
        <taxon>Metazoa</taxon>
        <taxon>Spiralia</taxon>
        <taxon>Gnathifera</taxon>
        <taxon>Rotifera</taxon>
        <taxon>Eurotatoria</taxon>
        <taxon>Bdelloidea</taxon>
        <taxon>Philodinida</taxon>
        <taxon>Philodinidae</taxon>
        <taxon>Rotaria</taxon>
    </lineage>
</organism>
<feature type="transmembrane region" description="Helical" evidence="11">
    <location>
        <begin position="142"/>
        <end position="161"/>
    </location>
</feature>
<dbReference type="EMBL" id="CAJNOL010000006">
    <property type="protein sequence ID" value="CAF0732784.1"/>
    <property type="molecule type" value="Genomic_DNA"/>
</dbReference>
<dbReference type="InterPro" id="IPR003937">
    <property type="entry name" value="K_chnl_volt-dep_KCNQ"/>
</dbReference>
<comment type="catalytic activity">
    <reaction evidence="10">
        <text>K(+)(in) = K(+)(out)</text>
        <dbReference type="Rhea" id="RHEA:29463"/>
        <dbReference type="ChEBI" id="CHEBI:29103"/>
    </reaction>
</comment>
<evidence type="ECO:0000256" key="1">
    <source>
        <dbReference type="ARBA" id="ARBA00004651"/>
    </source>
</evidence>
<dbReference type="InterPro" id="IPR005821">
    <property type="entry name" value="Ion_trans_dom"/>
</dbReference>
<keyword evidence="3" id="KW-1003">Cell membrane</keyword>
<reference evidence="14" key="1">
    <citation type="submission" date="2021-02" db="EMBL/GenBank/DDBJ databases">
        <authorList>
            <person name="Nowell W R."/>
        </authorList>
    </citation>
    <scope>NUCLEOTIDE SEQUENCE</scope>
</reference>
<proteinExistence type="predicted"/>
<sequence>MSIRHRNVMSHGINPSHARMSTASLYSVTFDIHDEDNRHKFFRWFSTIFINKIDIYHVLERQEGTRTLAYHLFVFALTLISLIFGSISTIDEWRSTLNTPLYYGELALCLFFTCELLLRIWSAGCLSKYRTWFGRLMFISRLVIVLDILTLFGFILALTTGIKIRKFPLLTLKFLPPLQMIRFLRVDRQLSSWKILKDIIIAHRQELTITLVIAFMFLITGSYLVYLAETPIDTSLGVGRFKSVADTMWFSIITMTTIGFGDLYPTTYIAKMITTTICFLGVAFWCLPTGIIGSGLAIKVQEQKRDEALSRLVPAAATVIRNWWRLRCVYHGDRFVSTWKIYTIIQRRMDGPLSTIHNTVPLVIASTDNTSSEMNSLQFNVTDPMTTTIKSNRIRRKSIISINDLPKRYITAIKVIRILKYLVACKKFQQAKRPIDIKDVVKENTQMNNRLSIMLNDVQRRLDLVLGTTKPASYLSDEQKRQLSLSARIEEVEQTAIRFETKLNYLEQLALTLVENA</sequence>
<comment type="subcellular location">
    <subcellularLocation>
        <location evidence="1">Cell membrane</location>
        <topology evidence="1">Multi-pass membrane protein</topology>
    </subcellularLocation>
</comment>
<feature type="domain" description="Potassium channel voltage dependent KCNQ C-terminal" evidence="13">
    <location>
        <begin position="400"/>
        <end position="494"/>
    </location>
</feature>
<feature type="transmembrane region" description="Helical" evidence="11">
    <location>
        <begin position="68"/>
        <end position="90"/>
    </location>
</feature>
<keyword evidence="4 11" id="KW-0812">Transmembrane</keyword>
<dbReference type="PRINTS" id="PR01459">
    <property type="entry name" value="KCNQCHANNEL"/>
</dbReference>
<evidence type="ECO:0000259" key="12">
    <source>
        <dbReference type="Pfam" id="PF00520"/>
    </source>
</evidence>
<keyword evidence="2" id="KW-0813">Transport</keyword>
<gene>
    <name evidence="15" type="ORF">JXQ802_LOCUS518</name>
    <name evidence="16" type="ORF">JXQ802_LOCUS620</name>
    <name evidence="14" type="ORF">PYM288_LOCUS897</name>
</gene>
<feature type="transmembrane region" description="Helical" evidence="11">
    <location>
        <begin position="207"/>
        <end position="228"/>
    </location>
</feature>
<dbReference type="Pfam" id="PF00520">
    <property type="entry name" value="Ion_trans"/>
    <property type="match status" value="1"/>
</dbReference>
<feature type="transmembrane region" description="Helical" evidence="11">
    <location>
        <begin position="102"/>
        <end position="121"/>
    </location>
</feature>
<dbReference type="Pfam" id="PF03520">
    <property type="entry name" value="KCNQ_channel"/>
    <property type="match status" value="1"/>
</dbReference>
<name>A0A813MUN5_9BILA</name>
<keyword evidence="18" id="KW-1185">Reference proteome</keyword>
<evidence type="ECO:0000256" key="5">
    <source>
        <dbReference type="ARBA" id="ARBA00022958"/>
    </source>
</evidence>
<evidence type="ECO:0000256" key="9">
    <source>
        <dbReference type="ARBA" id="ARBA00023303"/>
    </source>
</evidence>
<evidence type="ECO:0000256" key="3">
    <source>
        <dbReference type="ARBA" id="ARBA00022475"/>
    </source>
</evidence>
<dbReference type="GO" id="GO:0005249">
    <property type="term" value="F:voltage-gated potassium channel activity"/>
    <property type="evidence" value="ECO:0007669"/>
    <property type="project" value="InterPro"/>
</dbReference>
<evidence type="ECO:0000313" key="17">
    <source>
        <dbReference type="Proteomes" id="UP000663854"/>
    </source>
</evidence>
<evidence type="ECO:0000256" key="2">
    <source>
        <dbReference type="ARBA" id="ARBA00022448"/>
    </source>
</evidence>
<evidence type="ECO:0000313" key="15">
    <source>
        <dbReference type="EMBL" id="CAF0731284.1"/>
    </source>
</evidence>
<evidence type="ECO:0000259" key="13">
    <source>
        <dbReference type="Pfam" id="PF03520"/>
    </source>
</evidence>
<evidence type="ECO:0000256" key="8">
    <source>
        <dbReference type="ARBA" id="ARBA00023136"/>
    </source>
</evidence>
<dbReference type="PANTHER" id="PTHR47735">
    <property type="entry name" value="POTASSIUM VOLTAGE-GATED CHANNEL SUBFAMILY KQT MEMBER 4"/>
    <property type="match status" value="1"/>
</dbReference>
<dbReference type="EMBL" id="CAJNOH010000004">
    <property type="protein sequence ID" value="CAF0730226.1"/>
    <property type="molecule type" value="Genomic_DNA"/>
</dbReference>
<dbReference type="AlphaFoldDB" id="A0A813MUN5"/>
<evidence type="ECO:0000256" key="6">
    <source>
        <dbReference type="ARBA" id="ARBA00022989"/>
    </source>
</evidence>
<feature type="domain" description="Ion transport" evidence="12">
    <location>
        <begin position="70"/>
        <end position="297"/>
    </location>
</feature>
<feature type="transmembrane region" description="Helical" evidence="11">
    <location>
        <begin position="277"/>
        <end position="298"/>
    </location>
</feature>
<dbReference type="Gene3D" id="1.10.287.70">
    <property type="match status" value="1"/>
</dbReference>
<dbReference type="Proteomes" id="UP000663854">
    <property type="component" value="Unassembled WGS sequence"/>
</dbReference>
<evidence type="ECO:0000256" key="7">
    <source>
        <dbReference type="ARBA" id="ARBA00023065"/>
    </source>
</evidence>
<feature type="transmembrane region" description="Helical" evidence="11">
    <location>
        <begin position="248"/>
        <end position="265"/>
    </location>
</feature>
<evidence type="ECO:0000313" key="18">
    <source>
        <dbReference type="Proteomes" id="UP000663870"/>
    </source>
</evidence>
<dbReference type="PANTHER" id="PTHR47735:SF9">
    <property type="entry name" value="POTASSIUM VOLTAGE-GATED CHANNEL SUBFAMILY KQT MEMBER 4-LIKE ISOFORM X1"/>
    <property type="match status" value="1"/>
</dbReference>
<dbReference type="Proteomes" id="UP000663870">
    <property type="component" value="Unassembled WGS sequence"/>
</dbReference>
<keyword evidence="8 11" id="KW-0472">Membrane</keyword>
<keyword evidence="7" id="KW-0406">Ion transport</keyword>
<keyword evidence="6 11" id="KW-1133">Transmembrane helix</keyword>
<protein>
    <submittedName>
        <fullName evidence="14">Uncharacterized protein</fullName>
    </submittedName>
</protein>
<evidence type="ECO:0000256" key="10">
    <source>
        <dbReference type="ARBA" id="ARBA00034430"/>
    </source>
</evidence>
<evidence type="ECO:0000313" key="14">
    <source>
        <dbReference type="EMBL" id="CAF0730226.1"/>
    </source>
</evidence>
<dbReference type="GO" id="GO:0008076">
    <property type="term" value="C:voltage-gated potassium channel complex"/>
    <property type="evidence" value="ECO:0007669"/>
    <property type="project" value="TreeGrafter"/>
</dbReference>
<dbReference type="EMBL" id="CAJNOL010000005">
    <property type="protein sequence ID" value="CAF0731284.1"/>
    <property type="molecule type" value="Genomic_DNA"/>
</dbReference>
<evidence type="ECO:0000313" key="16">
    <source>
        <dbReference type="EMBL" id="CAF0732784.1"/>
    </source>
</evidence>
<evidence type="ECO:0000256" key="11">
    <source>
        <dbReference type="SAM" id="Phobius"/>
    </source>
</evidence>
<keyword evidence="5" id="KW-0630">Potassium</keyword>
<accession>A0A813MUN5</accession>
<dbReference type="PRINTS" id="PR00169">
    <property type="entry name" value="KCHANNEL"/>
</dbReference>
<dbReference type="Gene3D" id="6.10.140.1910">
    <property type="match status" value="1"/>
</dbReference>
<keyword evidence="9" id="KW-0407">Ion channel</keyword>
<evidence type="ECO:0000256" key="4">
    <source>
        <dbReference type="ARBA" id="ARBA00022692"/>
    </source>
</evidence>
<comment type="caution">
    <text evidence="14">The sequence shown here is derived from an EMBL/GenBank/DDBJ whole genome shotgun (WGS) entry which is preliminary data.</text>
</comment>
<dbReference type="InterPro" id="IPR013821">
    <property type="entry name" value="K_chnl_volt-dep_KCNQ_C"/>
</dbReference>